<dbReference type="InterPro" id="IPR048530">
    <property type="entry name" value="FAM171_N"/>
</dbReference>
<dbReference type="PROSITE" id="PS51257">
    <property type="entry name" value="PROKAR_LIPOPROTEIN"/>
    <property type="match status" value="1"/>
</dbReference>
<dbReference type="Pfam" id="PF10577">
    <property type="entry name" value="FAM171A1-2-B_N"/>
    <property type="match status" value="1"/>
</dbReference>
<evidence type="ECO:0000259" key="1">
    <source>
        <dbReference type="Pfam" id="PF10577"/>
    </source>
</evidence>
<evidence type="ECO:0000313" key="3">
    <source>
        <dbReference type="Proteomes" id="UP000524404"/>
    </source>
</evidence>
<dbReference type="EMBL" id="JACHKT010000064">
    <property type="protein sequence ID" value="MBB6005735.1"/>
    <property type="molecule type" value="Genomic_DNA"/>
</dbReference>
<keyword evidence="3" id="KW-1185">Reference proteome</keyword>
<proteinExistence type="predicted"/>
<gene>
    <name evidence="2" type="ORF">HNP25_004419</name>
</gene>
<dbReference type="AlphaFoldDB" id="A0A841ER34"/>
<protein>
    <recommendedName>
        <fullName evidence="1">FAM171 N-terminal domain-containing protein</fullName>
    </recommendedName>
</protein>
<dbReference type="Proteomes" id="UP000524404">
    <property type="component" value="Unassembled WGS sequence"/>
</dbReference>
<accession>A0A841ER34</accession>
<name>A0A841ER34_9BACT</name>
<reference evidence="2 3" key="1">
    <citation type="submission" date="2020-08" db="EMBL/GenBank/DDBJ databases">
        <title>Functional genomics of gut bacteria from endangered species of beetles.</title>
        <authorList>
            <person name="Carlos-Shanley C."/>
        </authorList>
    </citation>
    <scope>NUCLEOTIDE SEQUENCE [LARGE SCALE GENOMIC DNA]</scope>
    <source>
        <strain evidence="2 3">S00070</strain>
    </source>
</reference>
<feature type="domain" description="FAM171 N-terminal" evidence="1">
    <location>
        <begin position="214"/>
        <end position="328"/>
    </location>
</feature>
<evidence type="ECO:0000313" key="2">
    <source>
        <dbReference type="EMBL" id="MBB6005735.1"/>
    </source>
</evidence>
<organism evidence="2 3">
    <name type="scientific">Arcicella rosea</name>
    <dbReference type="NCBI Taxonomy" id="502909"/>
    <lineage>
        <taxon>Bacteria</taxon>
        <taxon>Pseudomonadati</taxon>
        <taxon>Bacteroidota</taxon>
        <taxon>Cytophagia</taxon>
        <taxon>Cytophagales</taxon>
        <taxon>Flectobacillaceae</taxon>
        <taxon>Arcicella</taxon>
    </lineage>
</organism>
<sequence>MKNFFTSIFRPIIYIFLGLSLVFACQKINPLDGVELTVNTDIYKSPVLIQFVDGSSTSTKIPEGLSVTISGPGKDFVLDDFGGKDFTVAGNILTLVLNKTANPTETNPIVFTVAVSGAGYLSTSKTITIVDGTTPQSHVVSLVGLSAPPLGVTAASQNISLTGGTIQIPTGNGKNESASLSIAPGTQVKDAAGNVINATSVSTQVVHFGSAQMESLLSFPGGFTPQNVNRNGTITEGAFVTAGFVAIDMQAGGKEVKSFSKPIEVKVGINDDFVDPNTNLKLKEGDVIPTWSYENTTGEWKEEGVATVSKDANGKLVATFTASHLSYWNLDYFYQLGPKCNSYYTQIKVNSNVSTYMSGYYGYLYAGNQILNGYNFDVTNGAISYIINPRRADMKVKVFDMTKAPAKVVGETALFNPCNVTTAVPINLTLPAPPPPINVDIDFTAKCSNKDVNIKPSTWLYLYDPTASWYGRYIYSYMTSGKTSLTVKEGTEYFIYAYSAGKYYSGRATFSKSSSNIITSGGTGLTGTTTYNASTGKVKLVATYTTNDCK</sequence>
<comment type="caution">
    <text evidence="2">The sequence shown here is derived from an EMBL/GenBank/DDBJ whole genome shotgun (WGS) entry which is preliminary data.</text>
</comment>